<comment type="caution">
    <text evidence="2">The sequence shown here is derived from an EMBL/GenBank/DDBJ whole genome shotgun (WGS) entry which is preliminary data.</text>
</comment>
<evidence type="ECO:0000313" key="2">
    <source>
        <dbReference type="EMBL" id="KAF2268228.1"/>
    </source>
</evidence>
<dbReference type="Proteomes" id="UP000800093">
    <property type="component" value="Unassembled WGS sequence"/>
</dbReference>
<accession>A0A9P4N706</accession>
<protein>
    <submittedName>
        <fullName evidence="2">Uncharacterized protein</fullName>
    </submittedName>
</protein>
<name>A0A9P4N706_9PLEO</name>
<reference evidence="3" key="1">
    <citation type="journal article" date="2020" name="Stud. Mycol.">
        <title>101 Dothideomycetes genomes: A test case for predicting lifestyles and emergence of pathogens.</title>
        <authorList>
            <person name="Haridas S."/>
            <person name="Albert R."/>
            <person name="Binder M."/>
            <person name="Bloem J."/>
            <person name="LaButti K."/>
            <person name="Salamov A."/>
            <person name="Andreopoulos B."/>
            <person name="Baker S."/>
            <person name="Barry K."/>
            <person name="Bills G."/>
            <person name="Bluhm B."/>
            <person name="Cannon C."/>
            <person name="Castanera R."/>
            <person name="Culley D."/>
            <person name="Daum C."/>
            <person name="Ezra D."/>
            <person name="Gonzalez J."/>
            <person name="Henrissat B."/>
            <person name="Kuo A."/>
            <person name="Liang C."/>
            <person name="Lipzen A."/>
            <person name="Lutzoni F."/>
            <person name="Magnuson J."/>
            <person name="Mondo S."/>
            <person name="Nolan M."/>
            <person name="Ohm R."/>
            <person name="Pangilinan J."/>
            <person name="Park H.-J."/>
            <person name="Ramirez L."/>
            <person name="Alfaro M."/>
            <person name="Sun H."/>
            <person name="Tritt A."/>
            <person name="Yoshinaga Y."/>
            <person name="Zwiers L.-H."/>
            <person name="Turgeon B."/>
            <person name="Goodwin S."/>
            <person name="Spatafora J."/>
            <person name="Crous P."/>
            <person name="Grigoriev I."/>
        </authorList>
    </citation>
    <scope>NUCLEOTIDE SEQUENCE [LARGE SCALE GENOMIC DNA]</scope>
    <source>
        <strain evidence="3">CBS 304.66</strain>
    </source>
</reference>
<organism evidence="2 3">
    <name type="scientific">Lojkania enalia</name>
    <dbReference type="NCBI Taxonomy" id="147567"/>
    <lineage>
        <taxon>Eukaryota</taxon>
        <taxon>Fungi</taxon>
        <taxon>Dikarya</taxon>
        <taxon>Ascomycota</taxon>
        <taxon>Pezizomycotina</taxon>
        <taxon>Dothideomycetes</taxon>
        <taxon>Pleosporomycetidae</taxon>
        <taxon>Pleosporales</taxon>
        <taxon>Pleosporales incertae sedis</taxon>
        <taxon>Lojkania</taxon>
    </lineage>
</organism>
<dbReference type="EMBL" id="ML986587">
    <property type="protein sequence ID" value="KAF2268228.1"/>
    <property type="molecule type" value="Genomic_DNA"/>
</dbReference>
<sequence length="85" mass="9012">MNFFLSKPIRRPALKHVLKTYCPPIPEEEGEVTTPPPMEPSSSKSNGRATASRPSTAIGVNNATVPVTIIATPSDNPDGEISPLS</sequence>
<feature type="compositionally biased region" description="Polar residues" evidence="1">
    <location>
        <begin position="41"/>
        <end position="62"/>
    </location>
</feature>
<gene>
    <name evidence="2" type="ORF">CC78DRAFT_17735</name>
</gene>
<evidence type="ECO:0000313" key="3">
    <source>
        <dbReference type="Proteomes" id="UP000800093"/>
    </source>
</evidence>
<keyword evidence="3" id="KW-1185">Reference proteome</keyword>
<proteinExistence type="predicted"/>
<evidence type="ECO:0000256" key="1">
    <source>
        <dbReference type="SAM" id="MobiDB-lite"/>
    </source>
</evidence>
<feature type="region of interest" description="Disordered" evidence="1">
    <location>
        <begin position="25"/>
        <end position="62"/>
    </location>
</feature>
<dbReference type="AlphaFoldDB" id="A0A9P4N706"/>